<feature type="region of interest" description="Disordered" evidence="1">
    <location>
        <begin position="1"/>
        <end position="20"/>
    </location>
</feature>
<gene>
    <name evidence="3" type="ORF">ACFPET_14635</name>
</gene>
<reference evidence="4" key="1">
    <citation type="journal article" date="2019" name="Int. J. Syst. Evol. Microbiol.">
        <title>The Global Catalogue of Microorganisms (GCM) 10K type strain sequencing project: providing services to taxonomists for standard genome sequencing and annotation.</title>
        <authorList>
            <consortium name="The Broad Institute Genomics Platform"/>
            <consortium name="The Broad Institute Genome Sequencing Center for Infectious Disease"/>
            <person name="Wu L."/>
            <person name="Ma J."/>
        </authorList>
    </citation>
    <scope>NUCLEOTIDE SEQUENCE [LARGE SCALE GENOMIC DNA]</scope>
    <source>
        <strain evidence="4">IBRC-M 10908</strain>
    </source>
</reference>
<keyword evidence="4" id="KW-1185">Reference proteome</keyword>
<dbReference type="Proteomes" id="UP001595823">
    <property type="component" value="Unassembled WGS sequence"/>
</dbReference>
<dbReference type="RefSeq" id="WP_380622374.1">
    <property type="nucleotide sequence ID" value="NZ_JBHSDK010000021.1"/>
</dbReference>
<feature type="transmembrane region" description="Helical" evidence="2">
    <location>
        <begin position="38"/>
        <end position="59"/>
    </location>
</feature>
<comment type="caution">
    <text evidence="3">The sequence shown here is derived from an EMBL/GenBank/DDBJ whole genome shotgun (WGS) entry which is preliminary data.</text>
</comment>
<protein>
    <submittedName>
        <fullName evidence="3">Uncharacterized protein</fullName>
    </submittedName>
</protein>
<proteinExistence type="predicted"/>
<keyword evidence="2" id="KW-0812">Transmembrane</keyword>
<evidence type="ECO:0000256" key="2">
    <source>
        <dbReference type="SAM" id="Phobius"/>
    </source>
</evidence>
<feature type="transmembrane region" description="Helical" evidence="2">
    <location>
        <begin position="138"/>
        <end position="158"/>
    </location>
</feature>
<accession>A0ABV8U1E9</accession>
<evidence type="ECO:0000313" key="3">
    <source>
        <dbReference type="EMBL" id="MFC4336437.1"/>
    </source>
</evidence>
<evidence type="ECO:0000256" key="1">
    <source>
        <dbReference type="SAM" id="MobiDB-lite"/>
    </source>
</evidence>
<keyword evidence="2" id="KW-1133">Transmembrane helix</keyword>
<evidence type="ECO:0000313" key="4">
    <source>
        <dbReference type="Proteomes" id="UP001595823"/>
    </source>
</evidence>
<organism evidence="3 4">
    <name type="scientific">Salininema proteolyticum</name>
    <dbReference type="NCBI Taxonomy" id="1607685"/>
    <lineage>
        <taxon>Bacteria</taxon>
        <taxon>Bacillati</taxon>
        <taxon>Actinomycetota</taxon>
        <taxon>Actinomycetes</taxon>
        <taxon>Glycomycetales</taxon>
        <taxon>Glycomycetaceae</taxon>
        <taxon>Salininema</taxon>
    </lineage>
</organism>
<dbReference type="EMBL" id="JBHSDK010000021">
    <property type="protein sequence ID" value="MFC4336437.1"/>
    <property type="molecule type" value="Genomic_DNA"/>
</dbReference>
<feature type="transmembrane region" description="Helical" evidence="2">
    <location>
        <begin position="71"/>
        <end position="91"/>
    </location>
</feature>
<sequence>MTDRTTDPVSHPPDPDTSRRLLNDRITELESQGFRTDITASLLGIMILLVLHLLVTANLETTAATNVFRGAVYFAVVLAFFALAGIGASIYPQRYIPPPIPYQGQQVAVDFAPPPQDIVAAEHRLHHLEQRVAMKTTWFKISLLLGAVVLLFTAISVFPQLA</sequence>
<keyword evidence="2" id="KW-0472">Membrane</keyword>
<name>A0ABV8U1E9_9ACTN</name>